<evidence type="ECO:0000313" key="2">
    <source>
        <dbReference type="EMBL" id="KAI1616966.1"/>
    </source>
</evidence>
<sequence>MPTKPKRSKSPDSQFLFVNEDALTVTRATKDTELDRTKQSHVQRQNFARKRRLREQSISGPSTSTPSSVSPSPAIADLSTESTSVSQGGPSRGNDYIDVLQGIDFGDVQFQATSPPVFTQELLDPRLSAMFSNPFATAASPLALSPRTTSMFESSHSYQPGHYFDMAPPNYNLTPPPREPTNMPSPPIPLSRESSQVANTQRILELWAPPLIRHYNMVSLPDKFWRDIRKVPMGQMRHASAIHADMQACMSEPAHMYAFLAAAAVQMLWREGRLLLPNVSEEDYHRVPTFFKTKAIEALRAKLAAGQLDHHIAVDVHRLYCTGLFADNAEVAEPHFQALLAMIEALGGLSTFDDYQMEKLMILDSFAALMWHGVPRMIVTWDPGHFMDETLRSLDTWDQQDARIGERMGTMIRTLNADQTTMDTLGDLLELLKVSAYLHDLQHYIPESYKWFVRRALAILHRLLSIPLHSELDEKVDSLRIAATYWTGMVISPQLGRRAASRSTHLLRQKLELTDIDFLWAPHTDCLLWVVVLGGMCADKDDELQWYLDIARKAARELGLSSTSDMEELFSELLFDPPSQRGLLLQFGARMWPVAES</sequence>
<name>A0AAN6E306_9EURO</name>
<dbReference type="Proteomes" id="UP001203852">
    <property type="component" value="Unassembled WGS sequence"/>
</dbReference>
<feature type="compositionally biased region" description="Polar residues" evidence="1">
    <location>
        <begin position="79"/>
        <end position="89"/>
    </location>
</feature>
<organism evidence="2 3">
    <name type="scientific">Exophiala viscosa</name>
    <dbReference type="NCBI Taxonomy" id="2486360"/>
    <lineage>
        <taxon>Eukaryota</taxon>
        <taxon>Fungi</taxon>
        <taxon>Dikarya</taxon>
        <taxon>Ascomycota</taxon>
        <taxon>Pezizomycotina</taxon>
        <taxon>Eurotiomycetes</taxon>
        <taxon>Chaetothyriomycetidae</taxon>
        <taxon>Chaetothyriales</taxon>
        <taxon>Herpotrichiellaceae</taxon>
        <taxon>Exophiala</taxon>
    </lineage>
</organism>
<dbReference type="AlphaFoldDB" id="A0AAN6E306"/>
<reference evidence="2" key="1">
    <citation type="journal article" date="2022" name="bioRxiv">
        <title>Deciphering the potential niche of two novel black yeast fungi from a biological soil crust based on their genomes, phenotypes, and melanin regulation.</title>
        <authorList>
            <consortium name="DOE Joint Genome Institute"/>
            <person name="Carr E.C."/>
            <person name="Barton Q."/>
            <person name="Grambo S."/>
            <person name="Sullivan M."/>
            <person name="Renfro C.M."/>
            <person name="Kuo A."/>
            <person name="Pangilinan J."/>
            <person name="Lipzen A."/>
            <person name="Keymanesh K."/>
            <person name="Savage E."/>
            <person name="Barry K."/>
            <person name="Grigoriev I.V."/>
            <person name="Riekhof W.R."/>
            <person name="Harris S.S."/>
        </authorList>
    </citation>
    <scope>NUCLEOTIDE SEQUENCE</scope>
    <source>
        <strain evidence="2">JF 03-4F</strain>
    </source>
</reference>
<gene>
    <name evidence="2" type="ORF">EDD36DRAFT_150889</name>
</gene>
<feature type="compositionally biased region" description="Low complexity" evidence="1">
    <location>
        <begin position="57"/>
        <end position="73"/>
    </location>
</feature>
<dbReference type="PANTHER" id="PTHR37540">
    <property type="entry name" value="TRANSCRIPTION FACTOR (ACR-2), PUTATIVE-RELATED-RELATED"/>
    <property type="match status" value="1"/>
</dbReference>
<evidence type="ECO:0008006" key="4">
    <source>
        <dbReference type="Google" id="ProtNLM"/>
    </source>
</evidence>
<accession>A0AAN6E306</accession>
<feature type="region of interest" description="Disordered" evidence="1">
    <location>
        <begin position="28"/>
        <end position="93"/>
    </location>
</feature>
<dbReference type="EMBL" id="MU404351">
    <property type="protein sequence ID" value="KAI1616966.1"/>
    <property type="molecule type" value="Genomic_DNA"/>
</dbReference>
<comment type="caution">
    <text evidence="2">The sequence shown here is derived from an EMBL/GenBank/DDBJ whole genome shotgun (WGS) entry which is preliminary data.</text>
</comment>
<dbReference type="PANTHER" id="PTHR37540:SF5">
    <property type="entry name" value="TRANSCRIPTION FACTOR DOMAIN-CONTAINING PROTEIN"/>
    <property type="match status" value="1"/>
</dbReference>
<evidence type="ECO:0000256" key="1">
    <source>
        <dbReference type="SAM" id="MobiDB-lite"/>
    </source>
</evidence>
<protein>
    <recommendedName>
        <fullName evidence="4">Transcription factor domain-containing protein</fullName>
    </recommendedName>
</protein>
<evidence type="ECO:0000313" key="3">
    <source>
        <dbReference type="Proteomes" id="UP001203852"/>
    </source>
</evidence>
<feature type="compositionally biased region" description="Basic and acidic residues" evidence="1">
    <location>
        <begin position="28"/>
        <end position="38"/>
    </location>
</feature>
<keyword evidence="3" id="KW-1185">Reference proteome</keyword>
<proteinExistence type="predicted"/>